<comment type="caution">
    <text evidence="1">The sequence shown here is derived from an EMBL/GenBank/DDBJ whole genome shotgun (WGS) entry which is preliminary data.</text>
</comment>
<dbReference type="EMBL" id="WCSB01000034">
    <property type="protein sequence ID" value="KAB4447919.1"/>
    <property type="molecule type" value="Genomic_DNA"/>
</dbReference>
<gene>
    <name evidence="1" type="ORF">GAN93_23010</name>
</gene>
<name>A0A7J5JC87_BACT4</name>
<dbReference type="RefSeq" id="WP_130042260.1">
    <property type="nucleotide sequence ID" value="NZ_CAXSXH010000022.1"/>
</dbReference>
<proteinExistence type="predicted"/>
<evidence type="ECO:0000313" key="2">
    <source>
        <dbReference type="Proteomes" id="UP000460317"/>
    </source>
</evidence>
<accession>A0A7J5JC87</accession>
<organism evidence="1 2">
    <name type="scientific">Bacteroides thetaiotaomicron</name>
    <dbReference type="NCBI Taxonomy" id="818"/>
    <lineage>
        <taxon>Bacteria</taxon>
        <taxon>Pseudomonadati</taxon>
        <taxon>Bacteroidota</taxon>
        <taxon>Bacteroidia</taxon>
        <taxon>Bacteroidales</taxon>
        <taxon>Bacteroidaceae</taxon>
        <taxon>Bacteroides</taxon>
    </lineage>
</organism>
<dbReference type="AlphaFoldDB" id="A0A7J5JC87"/>
<dbReference type="Proteomes" id="UP000460317">
    <property type="component" value="Unassembled WGS sequence"/>
</dbReference>
<sequence length="76" mass="9175">MAEKNDQNFIAFCDELRAYVSENHHFPNKHTTLLNKVKFVRRKINKGTLEEWKMKMFFEIADMRDMDEHTGGRKKK</sequence>
<evidence type="ECO:0000313" key="1">
    <source>
        <dbReference type="EMBL" id="KAB4447919.1"/>
    </source>
</evidence>
<protein>
    <submittedName>
        <fullName evidence="1">Uncharacterized protein</fullName>
    </submittedName>
</protein>
<reference evidence="1 2" key="1">
    <citation type="journal article" date="2019" name="Nat. Med.">
        <title>A library of human gut bacterial isolates paired with longitudinal multiomics data enables mechanistic microbiome research.</title>
        <authorList>
            <person name="Poyet M."/>
            <person name="Groussin M."/>
            <person name="Gibbons S.M."/>
            <person name="Avila-Pacheco J."/>
            <person name="Jiang X."/>
            <person name="Kearney S.M."/>
            <person name="Perrotta A.R."/>
            <person name="Berdy B."/>
            <person name="Zhao S."/>
            <person name="Lieberman T.D."/>
            <person name="Swanson P.K."/>
            <person name="Smith M."/>
            <person name="Roesemann S."/>
            <person name="Alexander J.E."/>
            <person name="Rich S.A."/>
            <person name="Livny J."/>
            <person name="Vlamakis H."/>
            <person name="Clish C."/>
            <person name="Bullock K."/>
            <person name="Deik A."/>
            <person name="Scott J."/>
            <person name="Pierce K.A."/>
            <person name="Xavier R.J."/>
            <person name="Alm E.J."/>
        </authorList>
    </citation>
    <scope>NUCLEOTIDE SEQUENCE [LARGE SCALE GENOMIC DNA]</scope>
    <source>
        <strain evidence="1 2">BIOML-A165</strain>
    </source>
</reference>